<organism evidence="11 12">
    <name type="scientific">Tetranychus urticae</name>
    <name type="common">Two-spotted spider mite</name>
    <dbReference type="NCBI Taxonomy" id="32264"/>
    <lineage>
        <taxon>Eukaryota</taxon>
        <taxon>Metazoa</taxon>
        <taxon>Ecdysozoa</taxon>
        <taxon>Arthropoda</taxon>
        <taxon>Chelicerata</taxon>
        <taxon>Arachnida</taxon>
        <taxon>Acari</taxon>
        <taxon>Acariformes</taxon>
        <taxon>Trombidiformes</taxon>
        <taxon>Prostigmata</taxon>
        <taxon>Eleutherengona</taxon>
        <taxon>Raphignathae</taxon>
        <taxon>Tetranychoidea</taxon>
        <taxon>Tetranychidae</taxon>
        <taxon>Tetranychus</taxon>
    </lineage>
</organism>
<dbReference type="KEGG" id="tut:107368612"/>
<name>T1JSC3_TETUR</name>
<evidence type="ECO:0000256" key="9">
    <source>
        <dbReference type="ARBA" id="ARBA00023160"/>
    </source>
</evidence>
<dbReference type="Proteomes" id="UP000015104">
    <property type="component" value="Unassembled WGS sequence"/>
</dbReference>
<gene>
    <name evidence="11" type="primary">107368612</name>
</gene>
<evidence type="ECO:0000256" key="1">
    <source>
        <dbReference type="ARBA" id="ARBA00004141"/>
    </source>
</evidence>
<dbReference type="GO" id="GO:0009922">
    <property type="term" value="F:fatty acid elongase activity"/>
    <property type="evidence" value="ECO:0007669"/>
    <property type="project" value="UniProtKB-EC"/>
</dbReference>
<feature type="transmembrane region" description="Helical" evidence="10">
    <location>
        <begin position="78"/>
        <end position="97"/>
    </location>
</feature>
<keyword evidence="8 10" id="KW-0472">Membrane</keyword>
<dbReference type="HOGENOM" id="CLU_048483_1_1_1"/>
<accession>T1JSC3</accession>
<dbReference type="PROSITE" id="PS01188">
    <property type="entry name" value="ELO"/>
    <property type="match status" value="1"/>
</dbReference>
<sequence>MDSPIITSDPYLYRSNAVSPNYTFAFPFEKSFVYTDARDWMRGHWQTAFYWIALYLVMVFGGQAYMSNRQPFKLRPLLILWNTSLAIFSILGTIRMMPEMIHILRNFGFYHSVCNPSYIEVSRVAGFWTWAFALSKVPELCDTLFIVFRKQNLIFLHWYHHITVLLFTWYCYAEHISQARWYICMNYVVHSFMYSYYALRASGFRVPKPIAMCITSSQILQMIMGFYVTYYAYDKTAQGYPCTATPGSIKWGLLMYASYFVLFANFFINSYYRKNKGVSQRGMSDASFVNFVNQKTLTKTD</sequence>
<keyword evidence="7 10" id="KW-0443">Lipid metabolism</keyword>
<dbReference type="PANTHER" id="PTHR11157:SF17">
    <property type="entry name" value="ELONGATION OF VERY LONG CHAIN FATTY ACIDS PROTEIN 6"/>
    <property type="match status" value="1"/>
</dbReference>
<comment type="catalytic activity">
    <reaction evidence="10">
        <text>a very-long-chain acyl-CoA + malonyl-CoA + H(+) = a very-long-chain 3-oxoacyl-CoA + CO2 + CoA</text>
        <dbReference type="Rhea" id="RHEA:32727"/>
        <dbReference type="ChEBI" id="CHEBI:15378"/>
        <dbReference type="ChEBI" id="CHEBI:16526"/>
        <dbReference type="ChEBI" id="CHEBI:57287"/>
        <dbReference type="ChEBI" id="CHEBI:57384"/>
        <dbReference type="ChEBI" id="CHEBI:90725"/>
        <dbReference type="ChEBI" id="CHEBI:90736"/>
        <dbReference type="EC" id="2.3.1.199"/>
    </reaction>
</comment>
<evidence type="ECO:0000313" key="11">
    <source>
        <dbReference type="EnsemblMetazoa" id="tetur01g10010.1"/>
    </source>
</evidence>
<evidence type="ECO:0000256" key="10">
    <source>
        <dbReference type="RuleBase" id="RU361115"/>
    </source>
</evidence>
<keyword evidence="3 10" id="KW-0808">Transferase</keyword>
<dbReference type="GO" id="GO:0042761">
    <property type="term" value="P:very long-chain fatty acid biosynthetic process"/>
    <property type="evidence" value="ECO:0007669"/>
    <property type="project" value="TreeGrafter"/>
</dbReference>
<keyword evidence="12" id="KW-1185">Reference proteome</keyword>
<keyword evidence="4 10" id="KW-0812">Transmembrane</keyword>
<dbReference type="EnsemblMetazoa" id="tetur01g10010.1">
    <property type="protein sequence ID" value="tetur01g10010.1"/>
    <property type="gene ID" value="tetur01g10010"/>
</dbReference>
<reference evidence="11" key="2">
    <citation type="submission" date="2015-06" db="UniProtKB">
        <authorList>
            <consortium name="EnsemblMetazoa"/>
        </authorList>
    </citation>
    <scope>IDENTIFICATION</scope>
</reference>
<dbReference type="InterPro" id="IPR030457">
    <property type="entry name" value="ELO_CS"/>
</dbReference>
<dbReference type="AlphaFoldDB" id="T1JSC3"/>
<dbReference type="GO" id="GO:0030148">
    <property type="term" value="P:sphingolipid biosynthetic process"/>
    <property type="evidence" value="ECO:0007669"/>
    <property type="project" value="TreeGrafter"/>
</dbReference>
<evidence type="ECO:0000256" key="2">
    <source>
        <dbReference type="ARBA" id="ARBA00022516"/>
    </source>
</evidence>
<keyword evidence="6 10" id="KW-1133">Transmembrane helix</keyword>
<proteinExistence type="inferred from homology"/>
<evidence type="ECO:0000256" key="5">
    <source>
        <dbReference type="ARBA" id="ARBA00022832"/>
    </source>
</evidence>
<keyword evidence="5 10" id="KW-0276">Fatty acid metabolism</keyword>
<dbReference type="STRING" id="32264.T1JSC3"/>
<feature type="transmembrane region" description="Helical" evidence="10">
    <location>
        <begin position="153"/>
        <end position="173"/>
    </location>
</feature>
<dbReference type="PANTHER" id="PTHR11157">
    <property type="entry name" value="FATTY ACID ACYL TRANSFERASE-RELATED"/>
    <property type="match status" value="1"/>
</dbReference>
<protein>
    <recommendedName>
        <fullName evidence="10">Elongation of very long chain fatty acids protein</fullName>
        <ecNumber evidence="10">2.3.1.199</ecNumber>
    </recommendedName>
    <alternativeName>
        <fullName evidence="10">Very-long-chain 3-oxoacyl-CoA synthase</fullName>
    </alternativeName>
</protein>
<comment type="subcellular location">
    <subcellularLocation>
        <location evidence="1">Membrane</location>
        <topology evidence="1">Multi-pass membrane protein</topology>
    </subcellularLocation>
</comment>
<dbReference type="eggNOG" id="KOG3072">
    <property type="taxonomic scope" value="Eukaryota"/>
</dbReference>
<evidence type="ECO:0000256" key="6">
    <source>
        <dbReference type="ARBA" id="ARBA00022989"/>
    </source>
</evidence>
<dbReference type="GO" id="GO:0034625">
    <property type="term" value="P:fatty acid elongation, monounsaturated fatty acid"/>
    <property type="evidence" value="ECO:0007669"/>
    <property type="project" value="TreeGrafter"/>
</dbReference>
<dbReference type="GO" id="GO:0034626">
    <property type="term" value="P:fatty acid elongation, polyunsaturated fatty acid"/>
    <property type="evidence" value="ECO:0007669"/>
    <property type="project" value="TreeGrafter"/>
</dbReference>
<keyword evidence="9 10" id="KW-0275">Fatty acid biosynthesis</keyword>
<keyword evidence="2 10" id="KW-0444">Lipid biosynthesis</keyword>
<dbReference type="EMBL" id="CAEY01000459">
    <property type="status" value="NOT_ANNOTATED_CDS"/>
    <property type="molecule type" value="Genomic_DNA"/>
</dbReference>
<feature type="transmembrane region" description="Helical" evidence="10">
    <location>
        <begin position="253"/>
        <end position="272"/>
    </location>
</feature>
<dbReference type="EC" id="2.3.1.199" evidence="10"/>
<evidence type="ECO:0000256" key="3">
    <source>
        <dbReference type="ARBA" id="ARBA00022679"/>
    </source>
</evidence>
<dbReference type="OrthoDB" id="10259681at2759"/>
<evidence type="ECO:0000256" key="4">
    <source>
        <dbReference type="ARBA" id="ARBA00022692"/>
    </source>
</evidence>
<comment type="similarity">
    <text evidence="10">Belongs to the ELO family.</text>
</comment>
<feature type="transmembrane region" description="Helical" evidence="10">
    <location>
        <begin position="48"/>
        <end position="66"/>
    </location>
</feature>
<feature type="transmembrane region" description="Helical" evidence="10">
    <location>
        <begin position="211"/>
        <end position="233"/>
    </location>
</feature>
<dbReference type="Pfam" id="PF01151">
    <property type="entry name" value="ELO"/>
    <property type="match status" value="1"/>
</dbReference>
<dbReference type="OMA" id="PISWVPI"/>
<evidence type="ECO:0000313" key="12">
    <source>
        <dbReference type="Proteomes" id="UP000015104"/>
    </source>
</evidence>
<feature type="transmembrane region" description="Helical" evidence="10">
    <location>
        <begin position="179"/>
        <end position="199"/>
    </location>
</feature>
<dbReference type="InterPro" id="IPR002076">
    <property type="entry name" value="ELO_fam"/>
</dbReference>
<evidence type="ECO:0000256" key="8">
    <source>
        <dbReference type="ARBA" id="ARBA00023136"/>
    </source>
</evidence>
<dbReference type="GO" id="GO:0019367">
    <property type="term" value="P:fatty acid elongation, saturated fatty acid"/>
    <property type="evidence" value="ECO:0007669"/>
    <property type="project" value="TreeGrafter"/>
</dbReference>
<evidence type="ECO:0000256" key="7">
    <source>
        <dbReference type="ARBA" id="ARBA00023098"/>
    </source>
</evidence>
<dbReference type="GO" id="GO:0005789">
    <property type="term" value="C:endoplasmic reticulum membrane"/>
    <property type="evidence" value="ECO:0007669"/>
    <property type="project" value="TreeGrafter"/>
</dbReference>
<reference evidence="12" key="1">
    <citation type="submission" date="2011-08" db="EMBL/GenBank/DDBJ databases">
        <authorList>
            <person name="Rombauts S."/>
        </authorList>
    </citation>
    <scope>NUCLEOTIDE SEQUENCE</scope>
    <source>
        <strain evidence="12">London</strain>
    </source>
</reference>